<evidence type="ECO:0000313" key="2">
    <source>
        <dbReference type="Proteomes" id="UP000663845"/>
    </source>
</evidence>
<protein>
    <submittedName>
        <fullName evidence="1">Uncharacterized protein</fullName>
    </submittedName>
</protein>
<sequence length="540" mass="62441">MTFSKSGITWAENRNNSWDNYAFSGLNSLFLGENGSLETTVTCVGSLRNQSCLYKNLYYINSTFTMLVIKGRVFPVLTIRPHTFETKTITPARREFDSYYELEQFVRYSIDPIVIPGVTTHFGFDWMGNIGHSLFDALYPSYVALIRFPPRHVRPFRILATLRECDGCRDEEIVNRFAGVGLLKQYVLNDMSIGNWFVFDELVMGCGLLCQRCTQPNLQLPGGVELDASRLFRDRMYAQHGIIAPPRRHRSSREGRNTHDILRAYIIENKRFTAVEWKEINAAIDEVNNYTLTYQNQSITNSTKLNWPLINTKILRYGSIMPQKKQQSRFNKTITDAKSPTYELTENRFMAHLRLFRTIDIHVTGPGTGQMYQTFLPDGSVNINLGGLQELRRENGNITFTTYMEQYMTSGAPYLKGLYYPINERPNGIKREQVVRLIREAAKMIMDGFSIPVNPIESLAPDGKLYIEMCEKDKQFCNLTTDRAEGVPFGCYHFWVDEVIHERGAWRSQRNPDGSIKSDCPFNRTLLYELRKKYNINHYD</sequence>
<gene>
    <name evidence="1" type="ORF">JYZ213_LOCUS23559</name>
</gene>
<dbReference type="AlphaFoldDB" id="A0A814S3L9"/>
<dbReference type="EMBL" id="CAJNOG010000279">
    <property type="protein sequence ID" value="CAF1141070.1"/>
    <property type="molecule type" value="Genomic_DNA"/>
</dbReference>
<accession>A0A814S3L9</accession>
<reference evidence="1" key="1">
    <citation type="submission" date="2021-02" db="EMBL/GenBank/DDBJ databases">
        <authorList>
            <person name="Nowell W R."/>
        </authorList>
    </citation>
    <scope>NUCLEOTIDE SEQUENCE</scope>
</reference>
<organism evidence="1 2">
    <name type="scientific">Adineta steineri</name>
    <dbReference type="NCBI Taxonomy" id="433720"/>
    <lineage>
        <taxon>Eukaryota</taxon>
        <taxon>Metazoa</taxon>
        <taxon>Spiralia</taxon>
        <taxon>Gnathifera</taxon>
        <taxon>Rotifera</taxon>
        <taxon>Eurotatoria</taxon>
        <taxon>Bdelloidea</taxon>
        <taxon>Adinetida</taxon>
        <taxon>Adinetidae</taxon>
        <taxon>Adineta</taxon>
    </lineage>
</organism>
<proteinExistence type="predicted"/>
<name>A0A814S3L9_9BILA</name>
<evidence type="ECO:0000313" key="1">
    <source>
        <dbReference type="EMBL" id="CAF1141070.1"/>
    </source>
</evidence>
<dbReference type="Proteomes" id="UP000663845">
    <property type="component" value="Unassembled WGS sequence"/>
</dbReference>
<comment type="caution">
    <text evidence="1">The sequence shown here is derived from an EMBL/GenBank/DDBJ whole genome shotgun (WGS) entry which is preliminary data.</text>
</comment>